<protein>
    <submittedName>
        <fullName evidence="1">Uncharacterized protein</fullName>
    </submittedName>
</protein>
<gene>
    <name evidence="1" type="ORF">I4F81_009318</name>
</gene>
<reference evidence="1" key="1">
    <citation type="submission" date="2019-11" db="EMBL/GenBank/DDBJ databases">
        <title>Nori genome reveals adaptations in red seaweeds to the harsh intertidal environment.</title>
        <authorList>
            <person name="Wang D."/>
            <person name="Mao Y."/>
        </authorList>
    </citation>
    <scope>NUCLEOTIDE SEQUENCE</scope>
    <source>
        <tissue evidence="1">Gametophyte</tissue>
    </source>
</reference>
<proteinExistence type="predicted"/>
<sequence>MAEPPREPGATAEHNAVDTAAAVTAVSAGPPDVAGVAAPGGATPVANGDDPFGFLVELHRVPCFRESVLYGGGGGALLGALHWQRTRNGERATDVAVKASLLFASAYWLMCRRNYRAQRAAVRTSIDAVGRVAAEGVALKERLGLAPPGLAPSATTAERRRSEGESGEGAGVFGPRQPPAPPAAGGGVGHA</sequence>
<evidence type="ECO:0000313" key="2">
    <source>
        <dbReference type="Proteomes" id="UP000798662"/>
    </source>
</evidence>
<dbReference type="EMBL" id="CM020619">
    <property type="protein sequence ID" value="KAK1866806.1"/>
    <property type="molecule type" value="Genomic_DNA"/>
</dbReference>
<keyword evidence="2" id="KW-1185">Reference proteome</keyword>
<comment type="caution">
    <text evidence="1">The sequence shown here is derived from an EMBL/GenBank/DDBJ whole genome shotgun (WGS) entry which is preliminary data.</text>
</comment>
<name>A0ACC3C938_PYRYE</name>
<organism evidence="1 2">
    <name type="scientific">Pyropia yezoensis</name>
    <name type="common">Susabi-nori</name>
    <name type="synonym">Porphyra yezoensis</name>
    <dbReference type="NCBI Taxonomy" id="2788"/>
    <lineage>
        <taxon>Eukaryota</taxon>
        <taxon>Rhodophyta</taxon>
        <taxon>Bangiophyceae</taxon>
        <taxon>Bangiales</taxon>
        <taxon>Bangiaceae</taxon>
        <taxon>Pyropia</taxon>
    </lineage>
</organism>
<evidence type="ECO:0000313" key="1">
    <source>
        <dbReference type="EMBL" id="KAK1866806.1"/>
    </source>
</evidence>
<accession>A0ACC3C938</accession>
<dbReference type="Proteomes" id="UP000798662">
    <property type="component" value="Chromosome 2"/>
</dbReference>